<dbReference type="Gene3D" id="3.30.70.270">
    <property type="match status" value="2"/>
</dbReference>
<evidence type="ECO:0000256" key="5">
    <source>
        <dbReference type="ARBA" id="ARBA00022759"/>
    </source>
</evidence>
<dbReference type="Gene3D" id="3.10.10.10">
    <property type="entry name" value="HIV Type 1 Reverse Transcriptase, subunit A, domain 1"/>
    <property type="match status" value="1"/>
</dbReference>
<evidence type="ECO:0000313" key="9">
    <source>
        <dbReference type="EMBL" id="KAK9146004.1"/>
    </source>
</evidence>
<keyword evidence="6" id="KW-0378">Hydrolase</keyword>
<dbReference type="GO" id="GO:0006508">
    <property type="term" value="P:proteolysis"/>
    <property type="evidence" value="ECO:0007669"/>
    <property type="project" value="UniProtKB-KW"/>
</dbReference>
<dbReference type="FunFam" id="3.10.20.370:FF:000001">
    <property type="entry name" value="Retrovirus-related Pol polyprotein from transposon 17.6-like protein"/>
    <property type="match status" value="1"/>
</dbReference>
<name>A0AAP0PKJ6_9MAGN</name>
<proteinExistence type="predicted"/>
<dbReference type="CDD" id="cd01647">
    <property type="entry name" value="RT_LTR"/>
    <property type="match status" value="1"/>
</dbReference>
<reference evidence="9 10" key="1">
    <citation type="submission" date="2024-01" db="EMBL/GenBank/DDBJ databases">
        <title>Genome assemblies of Stephania.</title>
        <authorList>
            <person name="Yang L."/>
        </authorList>
    </citation>
    <scope>NUCLEOTIDE SEQUENCE [LARGE SCALE GENOMIC DNA]</scope>
    <source>
        <strain evidence="9">QJT</strain>
        <tissue evidence="9">Leaf</tissue>
    </source>
</reference>
<dbReference type="GO" id="GO:0004519">
    <property type="term" value="F:endonuclease activity"/>
    <property type="evidence" value="ECO:0007669"/>
    <property type="project" value="UniProtKB-KW"/>
</dbReference>
<keyword evidence="3" id="KW-0548">Nucleotidyltransferase</keyword>
<dbReference type="EMBL" id="JBBNAE010000002">
    <property type="protein sequence ID" value="KAK9146004.1"/>
    <property type="molecule type" value="Genomic_DNA"/>
</dbReference>
<keyword evidence="2" id="KW-0808">Transferase</keyword>
<evidence type="ECO:0000256" key="7">
    <source>
        <dbReference type="ARBA" id="ARBA00022918"/>
    </source>
</evidence>
<organism evidence="9 10">
    <name type="scientific">Stephania japonica</name>
    <dbReference type="NCBI Taxonomy" id="461633"/>
    <lineage>
        <taxon>Eukaryota</taxon>
        <taxon>Viridiplantae</taxon>
        <taxon>Streptophyta</taxon>
        <taxon>Embryophyta</taxon>
        <taxon>Tracheophyta</taxon>
        <taxon>Spermatophyta</taxon>
        <taxon>Magnoliopsida</taxon>
        <taxon>Ranunculales</taxon>
        <taxon>Menispermaceae</taxon>
        <taxon>Menispermoideae</taxon>
        <taxon>Cissampelideae</taxon>
        <taxon>Stephania</taxon>
    </lineage>
</organism>
<dbReference type="InterPro" id="IPR000477">
    <property type="entry name" value="RT_dom"/>
</dbReference>
<keyword evidence="5" id="KW-0255">Endonuclease</keyword>
<sequence length="483" mass="56558">MGSTRVIHEKEGRVRECVLTHRRLNKVTIRNKYPLPRIDDLFDQLSGARFFSKINLRSGYHQLRIREEDIPKTAFSTRYGHFQFTVMPFGLTNALAMFMDLMHRVFKPFLDQFVIVFIDDIMIYSKTESDHRKHLRKVLQTLREHKLYAKLSKCEFWASEVKFLGHVVNAEGVTVDPTKIEAILRWPQPKNASEIRSFLGLAGYYRRFVQNFSSIASPLTELTRKDVTYIWSDACEKAFKLLKERLTTAPILVLPESSKELSVYTDASGIGLGGVLMQDKKVIAYASRQLKIHEKNYPVHDLELAAVVFALKLWRHYLYGEKFTVYSDHKSLKYLFTQSDLNMRQRRWLEFLKDYDFTLEYHPGKANVVADALSRVRLESESEVVMQIHEVPVEDSDVIRNQEHVQMRAEPIALFRVIDCQRADSEYGRYRSLADNIDDKDWRLSGDGALRFRDRVWIPSHRQLRDDLLKEAHRSWFSASGRQ</sequence>
<evidence type="ECO:0000256" key="2">
    <source>
        <dbReference type="ARBA" id="ARBA00022679"/>
    </source>
</evidence>
<feature type="domain" description="Reverse transcriptase" evidence="8">
    <location>
        <begin position="1"/>
        <end position="168"/>
    </location>
</feature>
<dbReference type="InterPro" id="IPR043502">
    <property type="entry name" value="DNA/RNA_pol_sf"/>
</dbReference>
<evidence type="ECO:0000256" key="3">
    <source>
        <dbReference type="ARBA" id="ARBA00022695"/>
    </source>
</evidence>
<keyword evidence="7" id="KW-0695">RNA-directed DNA polymerase</keyword>
<keyword evidence="4" id="KW-0540">Nuclease</keyword>
<dbReference type="SUPFAM" id="SSF56672">
    <property type="entry name" value="DNA/RNA polymerases"/>
    <property type="match status" value="1"/>
</dbReference>
<dbReference type="Proteomes" id="UP001417504">
    <property type="component" value="Unassembled WGS sequence"/>
</dbReference>
<dbReference type="PROSITE" id="PS50878">
    <property type="entry name" value="RT_POL"/>
    <property type="match status" value="1"/>
</dbReference>
<dbReference type="CDD" id="cd09274">
    <property type="entry name" value="RNase_HI_RT_Ty3"/>
    <property type="match status" value="1"/>
</dbReference>
<keyword evidence="1" id="KW-0645">Protease</keyword>
<evidence type="ECO:0000256" key="6">
    <source>
        <dbReference type="ARBA" id="ARBA00022801"/>
    </source>
</evidence>
<dbReference type="InterPro" id="IPR043128">
    <property type="entry name" value="Rev_trsase/Diguanyl_cyclase"/>
</dbReference>
<evidence type="ECO:0000256" key="4">
    <source>
        <dbReference type="ARBA" id="ARBA00022722"/>
    </source>
</evidence>
<protein>
    <recommendedName>
        <fullName evidence="8">Reverse transcriptase domain-containing protein</fullName>
    </recommendedName>
</protein>
<dbReference type="InterPro" id="IPR041373">
    <property type="entry name" value="RT_RNaseH"/>
</dbReference>
<dbReference type="Pfam" id="PF00078">
    <property type="entry name" value="RVT_1"/>
    <property type="match status" value="1"/>
</dbReference>
<dbReference type="AlphaFoldDB" id="A0AAP0PKJ6"/>
<dbReference type="FunFam" id="3.10.10.10:FF:000007">
    <property type="entry name" value="Retrovirus-related Pol polyprotein from transposon 17.6-like Protein"/>
    <property type="match status" value="1"/>
</dbReference>
<dbReference type="FunFam" id="3.30.70.270:FF:000020">
    <property type="entry name" value="Transposon Tf2-6 polyprotein-like Protein"/>
    <property type="match status" value="1"/>
</dbReference>
<dbReference type="Pfam" id="PF17917">
    <property type="entry name" value="RT_RNaseH"/>
    <property type="match status" value="1"/>
</dbReference>
<evidence type="ECO:0000256" key="1">
    <source>
        <dbReference type="ARBA" id="ARBA00022670"/>
    </source>
</evidence>
<evidence type="ECO:0000313" key="10">
    <source>
        <dbReference type="Proteomes" id="UP001417504"/>
    </source>
</evidence>
<accession>A0AAP0PKJ6</accession>
<dbReference type="GO" id="GO:0003964">
    <property type="term" value="F:RNA-directed DNA polymerase activity"/>
    <property type="evidence" value="ECO:0007669"/>
    <property type="project" value="UniProtKB-KW"/>
</dbReference>
<keyword evidence="10" id="KW-1185">Reference proteome</keyword>
<gene>
    <name evidence="9" type="ORF">Sjap_005907</name>
</gene>
<dbReference type="PANTHER" id="PTHR37984">
    <property type="entry name" value="PROTEIN CBG26694"/>
    <property type="match status" value="1"/>
</dbReference>
<evidence type="ECO:0000259" key="8">
    <source>
        <dbReference type="PROSITE" id="PS50878"/>
    </source>
</evidence>
<dbReference type="PANTHER" id="PTHR37984:SF5">
    <property type="entry name" value="PROTEIN NYNRIN-LIKE"/>
    <property type="match status" value="1"/>
</dbReference>
<dbReference type="GO" id="GO:0008233">
    <property type="term" value="F:peptidase activity"/>
    <property type="evidence" value="ECO:0007669"/>
    <property type="project" value="UniProtKB-KW"/>
</dbReference>
<dbReference type="InterPro" id="IPR050951">
    <property type="entry name" value="Retrovirus_Pol_polyprotein"/>
</dbReference>
<comment type="caution">
    <text evidence="9">The sequence shown here is derived from an EMBL/GenBank/DDBJ whole genome shotgun (WGS) entry which is preliminary data.</text>
</comment>